<dbReference type="PANTHER" id="PTHR30389">
    <property type="entry name" value="FUMARATE HYDRATASE-RELATED"/>
    <property type="match status" value="1"/>
</dbReference>
<dbReference type="GO" id="GO:0016829">
    <property type="term" value="F:lyase activity"/>
    <property type="evidence" value="ECO:0007669"/>
    <property type="project" value="UniProtKB-KW"/>
</dbReference>
<evidence type="ECO:0000313" key="9">
    <source>
        <dbReference type="Proteomes" id="UP000269352"/>
    </source>
</evidence>
<dbReference type="Pfam" id="PF05681">
    <property type="entry name" value="Fumerase"/>
    <property type="match status" value="1"/>
</dbReference>
<feature type="non-terminal residue" evidence="8">
    <location>
        <position position="262"/>
    </location>
</feature>
<keyword evidence="6" id="KW-0456">Lyase</keyword>
<accession>A0A388TEA1</accession>
<evidence type="ECO:0000256" key="3">
    <source>
        <dbReference type="ARBA" id="ARBA00022723"/>
    </source>
</evidence>
<keyword evidence="5" id="KW-0411">Iron-sulfur</keyword>
<dbReference type="Proteomes" id="UP000269352">
    <property type="component" value="Unassembled WGS sequence"/>
</dbReference>
<keyword evidence="3" id="KW-0479">Metal-binding</keyword>
<reference evidence="8 9" key="1">
    <citation type="journal article" date="2019" name="ISME J.">
        <title>Genome analyses of uncultured TG2/ZB3 bacteria in 'Margulisbacteria' specifically attached to ectosymbiotic spirochetes of protists in the termite gut.</title>
        <authorList>
            <person name="Utami Y.D."/>
            <person name="Kuwahara H."/>
            <person name="Igai K."/>
            <person name="Murakami T."/>
            <person name="Sugaya K."/>
            <person name="Morikawa T."/>
            <person name="Nagura Y."/>
            <person name="Yuki M."/>
            <person name="Deevong P."/>
            <person name="Inoue T."/>
            <person name="Kihara K."/>
            <person name="Lo N."/>
            <person name="Yamada A."/>
            <person name="Ohkuma M."/>
            <person name="Hongoh Y."/>
        </authorList>
    </citation>
    <scope>NUCLEOTIDE SEQUENCE [LARGE SCALE GENOMIC DNA]</scope>
    <source>
        <strain evidence="8">NkOx7-01</strain>
    </source>
</reference>
<gene>
    <name evidence="8" type="primary">fumA</name>
    <name evidence="8" type="ORF">NO1_2044</name>
</gene>
<feature type="domain" description="Fe-S hydro-lyase tartrate dehydratase alpha-type catalytic" evidence="7">
    <location>
        <begin position="17"/>
        <end position="262"/>
    </location>
</feature>
<sequence>MYNPPMRSIAAELITAKIAAAIVDINLHLPPDIERALRQAEQNETSPQGRAVLQKLLQNAQIARADGLPLCQDTGTCVVFLEVGQEVRIIGNLNEAIQSGVARGYQSLRKSIVRDPLDRVNTQDNTPAVIHTEIAAGDTLKINLLAKGGGAENKSALYMLRPTADKNEIVKKVVETVRKAGSAPCPPLILGIGLGGTFDTAPLLAKKALLREIGSIHSDKNYAALEKEILQEINKLNIGPAGYGGITTALAAQILTAPCHIA</sequence>
<evidence type="ECO:0000256" key="2">
    <source>
        <dbReference type="ARBA" id="ARBA00022485"/>
    </source>
</evidence>
<protein>
    <submittedName>
        <fullName evidence="8">Fumarate hydratase subunit alpha</fullName>
    </submittedName>
</protein>
<comment type="similarity">
    <text evidence="1">Belongs to the class-I fumarase family.</text>
</comment>
<evidence type="ECO:0000256" key="6">
    <source>
        <dbReference type="ARBA" id="ARBA00023239"/>
    </source>
</evidence>
<dbReference type="InterPro" id="IPR004646">
    <property type="entry name" value="Fe-S_hydro-lyase_TtdA-typ_cat"/>
</dbReference>
<evidence type="ECO:0000259" key="7">
    <source>
        <dbReference type="Pfam" id="PF05681"/>
    </source>
</evidence>
<keyword evidence="9" id="KW-1185">Reference proteome</keyword>
<evidence type="ECO:0000256" key="1">
    <source>
        <dbReference type="ARBA" id="ARBA00008876"/>
    </source>
</evidence>
<evidence type="ECO:0000313" key="8">
    <source>
        <dbReference type="EMBL" id="GBR74962.1"/>
    </source>
</evidence>
<keyword evidence="2" id="KW-0004">4Fe-4S</keyword>
<evidence type="ECO:0000256" key="4">
    <source>
        <dbReference type="ARBA" id="ARBA00023004"/>
    </source>
</evidence>
<dbReference type="PANTHER" id="PTHR30389:SF17">
    <property type="entry name" value="L(+)-TARTRATE DEHYDRATASE SUBUNIT ALPHA-RELATED"/>
    <property type="match status" value="1"/>
</dbReference>
<dbReference type="GO" id="GO:0046872">
    <property type="term" value="F:metal ion binding"/>
    <property type="evidence" value="ECO:0007669"/>
    <property type="project" value="UniProtKB-KW"/>
</dbReference>
<organism evidence="8 9">
    <name type="scientific">Termititenax aidoneus</name>
    <dbReference type="NCBI Taxonomy" id="2218524"/>
    <lineage>
        <taxon>Bacteria</taxon>
        <taxon>Bacillati</taxon>
        <taxon>Candidatus Margulisiibacteriota</taxon>
        <taxon>Candidatus Termititenacia</taxon>
        <taxon>Candidatus Termititenacales</taxon>
        <taxon>Candidatus Termititenacaceae</taxon>
        <taxon>Candidatus Termititenax</taxon>
    </lineage>
</organism>
<name>A0A388TEA1_TERA1</name>
<dbReference type="GO" id="GO:0051539">
    <property type="term" value="F:4 iron, 4 sulfur cluster binding"/>
    <property type="evidence" value="ECO:0007669"/>
    <property type="project" value="UniProtKB-KW"/>
</dbReference>
<dbReference type="InterPro" id="IPR051208">
    <property type="entry name" value="Class-I_Fumarase/Tartrate_DH"/>
</dbReference>
<evidence type="ECO:0000256" key="5">
    <source>
        <dbReference type="ARBA" id="ARBA00023014"/>
    </source>
</evidence>
<keyword evidence="4" id="KW-0408">Iron</keyword>
<comment type="caution">
    <text evidence="8">The sequence shown here is derived from an EMBL/GenBank/DDBJ whole genome shotgun (WGS) entry which is preliminary data.</text>
</comment>
<dbReference type="AlphaFoldDB" id="A0A388TEA1"/>
<dbReference type="NCBIfam" id="TIGR00722">
    <property type="entry name" value="ttdA_fumA_fumB"/>
    <property type="match status" value="1"/>
</dbReference>
<dbReference type="NCBIfam" id="NF004885">
    <property type="entry name" value="PRK06246.1"/>
    <property type="match status" value="1"/>
</dbReference>
<proteinExistence type="inferred from homology"/>
<dbReference type="EMBL" id="BGZN01000115">
    <property type="protein sequence ID" value="GBR74962.1"/>
    <property type="molecule type" value="Genomic_DNA"/>
</dbReference>